<comment type="caution">
    <text evidence="2">The sequence shown here is derived from an EMBL/GenBank/DDBJ whole genome shotgun (WGS) entry which is preliminary data.</text>
</comment>
<name>A0ABP8J553_9MICO</name>
<keyword evidence="3" id="KW-1185">Reference proteome</keyword>
<evidence type="ECO:0000256" key="1">
    <source>
        <dbReference type="SAM" id="MobiDB-lite"/>
    </source>
</evidence>
<accession>A0ABP8J553</accession>
<sequence>MRMDVASEPDEGVEVGSQGGSDHAHSVFRMDDERTDGTGDIAVDDGVIPDSSPDDERT</sequence>
<dbReference type="Proteomes" id="UP001500642">
    <property type="component" value="Unassembled WGS sequence"/>
</dbReference>
<proteinExistence type="predicted"/>
<protein>
    <submittedName>
        <fullName evidence="2">Uncharacterized protein</fullName>
    </submittedName>
</protein>
<evidence type="ECO:0000313" key="3">
    <source>
        <dbReference type="Proteomes" id="UP001500642"/>
    </source>
</evidence>
<organism evidence="2 3">
    <name type="scientific">Brevibacterium pityocampae</name>
    <dbReference type="NCBI Taxonomy" id="506594"/>
    <lineage>
        <taxon>Bacteria</taxon>
        <taxon>Bacillati</taxon>
        <taxon>Actinomycetota</taxon>
        <taxon>Actinomycetes</taxon>
        <taxon>Micrococcales</taxon>
        <taxon>Brevibacteriaceae</taxon>
        <taxon>Brevibacterium</taxon>
    </lineage>
</organism>
<feature type="region of interest" description="Disordered" evidence="1">
    <location>
        <begin position="1"/>
        <end position="58"/>
    </location>
</feature>
<gene>
    <name evidence="2" type="ORF">GCM10023167_06730</name>
</gene>
<dbReference type="EMBL" id="BAABGL010000003">
    <property type="protein sequence ID" value="GAA4385198.1"/>
    <property type="molecule type" value="Genomic_DNA"/>
</dbReference>
<feature type="compositionally biased region" description="Basic and acidic residues" evidence="1">
    <location>
        <begin position="22"/>
        <end position="37"/>
    </location>
</feature>
<evidence type="ECO:0000313" key="2">
    <source>
        <dbReference type="EMBL" id="GAA4385198.1"/>
    </source>
</evidence>
<reference evidence="3" key="1">
    <citation type="journal article" date="2019" name="Int. J. Syst. Evol. Microbiol.">
        <title>The Global Catalogue of Microorganisms (GCM) 10K type strain sequencing project: providing services to taxonomists for standard genome sequencing and annotation.</title>
        <authorList>
            <consortium name="The Broad Institute Genomics Platform"/>
            <consortium name="The Broad Institute Genome Sequencing Center for Infectious Disease"/>
            <person name="Wu L."/>
            <person name="Ma J."/>
        </authorList>
    </citation>
    <scope>NUCLEOTIDE SEQUENCE [LARGE SCALE GENOMIC DNA]</scope>
    <source>
        <strain evidence="3">JCM 17808</strain>
    </source>
</reference>